<accession>A0AAD7L2K7</accession>
<dbReference type="Pfam" id="PF13445">
    <property type="entry name" value="zf-RING_UBOX"/>
    <property type="match status" value="1"/>
</dbReference>
<dbReference type="InterPro" id="IPR043145">
    <property type="entry name" value="Znf_ZZ_sf"/>
</dbReference>
<dbReference type="PROSITE" id="PS00518">
    <property type="entry name" value="ZF_RING_1"/>
    <property type="match status" value="1"/>
</dbReference>
<dbReference type="KEGG" id="qsa:O6P43_026613"/>
<dbReference type="GO" id="GO:0043161">
    <property type="term" value="P:proteasome-mediated ubiquitin-dependent protein catabolic process"/>
    <property type="evidence" value="ECO:0007669"/>
    <property type="project" value="TreeGrafter"/>
</dbReference>
<feature type="domain" description="RING-type" evidence="5">
    <location>
        <begin position="22"/>
        <end position="62"/>
    </location>
</feature>
<protein>
    <submittedName>
        <fullName evidence="7">E3 ubiquitin-protein ligase PRT1</fullName>
    </submittedName>
</protein>
<dbReference type="SUPFAM" id="SSF57850">
    <property type="entry name" value="RING/U-box"/>
    <property type="match status" value="3"/>
</dbReference>
<gene>
    <name evidence="7" type="ORF">O6P43_026613</name>
</gene>
<comment type="caution">
    <text evidence="7">The sequence shown here is derived from an EMBL/GenBank/DDBJ whole genome shotgun (WGS) entry which is preliminary data.</text>
</comment>
<dbReference type="EMBL" id="JARAOO010000011">
    <property type="protein sequence ID" value="KAJ7950419.1"/>
    <property type="molecule type" value="Genomic_DNA"/>
</dbReference>
<dbReference type="InterPro" id="IPR000433">
    <property type="entry name" value="Znf_ZZ"/>
</dbReference>
<keyword evidence="3" id="KW-0862">Zinc</keyword>
<dbReference type="InterPro" id="IPR017907">
    <property type="entry name" value="Znf_RING_CS"/>
</dbReference>
<feature type="domain" description="ZZ-type" evidence="6">
    <location>
        <begin position="318"/>
        <end position="382"/>
    </location>
</feature>
<dbReference type="PANTHER" id="PTHR15898">
    <property type="entry name" value="BIFUNCTIONAL APOPTOSIS REGULATOR"/>
    <property type="match status" value="1"/>
</dbReference>
<organism evidence="7 8">
    <name type="scientific">Quillaja saponaria</name>
    <name type="common">Soap bark tree</name>
    <dbReference type="NCBI Taxonomy" id="32244"/>
    <lineage>
        <taxon>Eukaryota</taxon>
        <taxon>Viridiplantae</taxon>
        <taxon>Streptophyta</taxon>
        <taxon>Embryophyta</taxon>
        <taxon>Tracheophyta</taxon>
        <taxon>Spermatophyta</taxon>
        <taxon>Magnoliopsida</taxon>
        <taxon>eudicotyledons</taxon>
        <taxon>Gunneridae</taxon>
        <taxon>Pentapetalae</taxon>
        <taxon>rosids</taxon>
        <taxon>fabids</taxon>
        <taxon>Fabales</taxon>
        <taxon>Quillajaceae</taxon>
        <taxon>Quillaja</taxon>
    </lineage>
</organism>
<evidence type="ECO:0000256" key="1">
    <source>
        <dbReference type="ARBA" id="ARBA00022723"/>
    </source>
</evidence>
<evidence type="ECO:0000259" key="6">
    <source>
        <dbReference type="PROSITE" id="PS50135"/>
    </source>
</evidence>
<dbReference type="PROSITE" id="PS50135">
    <property type="entry name" value="ZF_ZZ_2"/>
    <property type="match status" value="1"/>
</dbReference>
<evidence type="ECO:0000313" key="8">
    <source>
        <dbReference type="Proteomes" id="UP001163823"/>
    </source>
</evidence>
<keyword evidence="1" id="KW-0479">Metal-binding</keyword>
<dbReference type="Pfam" id="PF00569">
    <property type="entry name" value="ZZ"/>
    <property type="match status" value="1"/>
</dbReference>
<dbReference type="FunFam" id="3.30.60.90:FF:000014">
    <property type="entry name" value="E3 ubiquitin-protein ligase PRT1"/>
    <property type="match status" value="1"/>
</dbReference>
<dbReference type="InterPro" id="IPR027370">
    <property type="entry name" value="Znf-RING_euk"/>
</dbReference>
<evidence type="ECO:0000259" key="5">
    <source>
        <dbReference type="PROSITE" id="PS50089"/>
    </source>
</evidence>
<name>A0AAD7L2K7_QUISA</name>
<dbReference type="PANTHER" id="PTHR15898:SF13">
    <property type="entry name" value="BIFUNCTIONAL APOPTOSIS REGULATOR"/>
    <property type="match status" value="1"/>
</dbReference>
<dbReference type="GO" id="GO:0061630">
    <property type="term" value="F:ubiquitin protein ligase activity"/>
    <property type="evidence" value="ECO:0007669"/>
    <property type="project" value="TreeGrafter"/>
</dbReference>
<evidence type="ECO:0000256" key="2">
    <source>
        <dbReference type="ARBA" id="ARBA00022771"/>
    </source>
</evidence>
<feature type="domain" description="RING-type" evidence="5">
    <location>
        <begin position="210"/>
        <end position="248"/>
    </location>
</feature>
<dbReference type="FunFam" id="3.30.40.10:FF:000605">
    <property type="entry name" value="E3 ubiquitin-protein ligase PRT1"/>
    <property type="match status" value="1"/>
</dbReference>
<evidence type="ECO:0000256" key="3">
    <source>
        <dbReference type="ARBA" id="ARBA00022833"/>
    </source>
</evidence>
<dbReference type="AlphaFoldDB" id="A0AAD7L2K7"/>
<dbReference type="SMART" id="SM00184">
    <property type="entry name" value="RING"/>
    <property type="match status" value="2"/>
</dbReference>
<dbReference type="GO" id="GO:0008270">
    <property type="term" value="F:zinc ion binding"/>
    <property type="evidence" value="ECO:0007669"/>
    <property type="project" value="UniProtKB-KW"/>
</dbReference>
<evidence type="ECO:0000256" key="4">
    <source>
        <dbReference type="PROSITE-ProRule" id="PRU00228"/>
    </source>
</evidence>
<reference evidence="7" key="1">
    <citation type="journal article" date="2023" name="Science">
        <title>Elucidation of the pathway for biosynthesis of saponin adjuvants from the soapbark tree.</title>
        <authorList>
            <person name="Reed J."/>
            <person name="Orme A."/>
            <person name="El-Demerdash A."/>
            <person name="Owen C."/>
            <person name="Martin L.B.B."/>
            <person name="Misra R.C."/>
            <person name="Kikuchi S."/>
            <person name="Rejzek M."/>
            <person name="Martin A.C."/>
            <person name="Harkess A."/>
            <person name="Leebens-Mack J."/>
            <person name="Louveau T."/>
            <person name="Stephenson M.J."/>
            <person name="Osbourn A."/>
        </authorList>
    </citation>
    <scope>NUCLEOTIDE SEQUENCE</scope>
    <source>
        <strain evidence="7">S10</strain>
    </source>
</reference>
<keyword evidence="2 4" id="KW-0863">Zinc-finger</keyword>
<dbReference type="Gene3D" id="3.30.60.90">
    <property type="match status" value="1"/>
</dbReference>
<evidence type="ECO:0000313" key="7">
    <source>
        <dbReference type="EMBL" id="KAJ7950419.1"/>
    </source>
</evidence>
<keyword evidence="8" id="KW-1185">Reference proteome</keyword>
<dbReference type="InterPro" id="IPR013083">
    <property type="entry name" value="Znf_RING/FYVE/PHD"/>
</dbReference>
<dbReference type="Gene3D" id="3.30.40.10">
    <property type="entry name" value="Zinc/RING finger domain, C3HC4 (zinc finger)"/>
    <property type="match status" value="2"/>
</dbReference>
<dbReference type="InterPro" id="IPR001841">
    <property type="entry name" value="Znf_RING"/>
</dbReference>
<dbReference type="PROSITE" id="PS50089">
    <property type="entry name" value="ZF_RING_2"/>
    <property type="match status" value="2"/>
</dbReference>
<dbReference type="Pfam" id="PF13920">
    <property type="entry name" value="zf-C3HC4_3"/>
    <property type="match status" value="1"/>
</dbReference>
<sequence length="427" mass="48511">MEDQTLKYEFDESEEFSEAFVCCVCLDLLYKPIVLSCGHISCFWCVHNSMNGLSESHCPICRNPYYHFPTVCQMLHFLLLKMYPVAYKRRENQILEEEKRRGFFSPQFEAEACGSQAKVDNHGSSSCCTTMDLDSSSCLEPFSTTKEEPPAQMEELGSVIQRQLEGTIISEQASEGKKDAMGTLSVEGENLPGNEQKGQDKKISIADLLCMACKQLLFHPIVLNCGHVYCESCIVSIADEMLRCQVCQSPHPRGFPKVCLELDNFLKEQFPEEYAQRRDVVQLKTVEVEREIPPNCSRDNSKQGEKLPCLSDPQSKVHIGVGCDFCGMFPIMGERYRCKDCVEKIGFDLCGDCYNTRSKLPGRFNQQHTPEHGFELVRCRNMILRLVNGQLETTISDESFENSEVIFLDPILSDDGEENQNDSEFLF</sequence>
<proteinExistence type="predicted"/>
<dbReference type="Proteomes" id="UP001163823">
    <property type="component" value="Chromosome 11"/>
</dbReference>
<dbReference type="FunFam" id="3.30.40.10:FF:000489">
    <property type="entry name" value="E3 ubiquitin-protein ligase PRT1"/>
    <property type="match status" value="1"/>
</dbReference>